<comment type="caution">
    <text evidence="1">The sequence shown here is derived from an EMBL/GenBank/DDBJ whole genome shotgun (WGS) entry which is preliminary data.</text>
</comment>
<keyword evidence="2" id="KW-1185">Reference proteome</keyword>
<dbReference type="Proteomes" id="UP001066276">
    <property type="component" value="Chromosome 7"/>
</dbReference>
<gene>
    <name evidence="1" type="ORF">NDU88_002285</name>
</gene>
<proteinExistence type="predicted"/>
<evidence type="ECO:0000313" key="1">
    <source>
        <dbReference type="EMBL" id="KAJ1123818.1"/>
    </source>
</evidence>
<accession>A0AAV7P687</accession>
<reference evidence="1" key="1">
    <citation type="journal article" date="2022" name="bioRxiv">
        <title>Sequencing and chromosome-scale assembly of the giantPleurodeles waltlgenome.</title>
        <authorList>
            <person name="Brown T."/>
            <person name="Elewa A."/>
            <person name="Iarovenko S."/>
            <person name="Subramanian E."/>
            <person name="Araus A.J."/>
            <person name="Petzold A."/>
            <person name="Susuki M."/>
            <person name="Suzuki K.-i.T."/>
            <person name="Hayashi T."/>
            <person name="Toyoda A."/>
            <person name="Oliveira C."/>
            <person name="Osipova E."/>
            <person name="Leigh N.D."/>
            <person name="Simon A."/>
            <person name="Yun M.H."/>
        </authorList>
    </citation>
    <scope>NUCLEOTIDE SEQUENCE</scope>
    <source>
        <strain evidence="1">20211129_DDA</strain>
        <tissue evidence="1">Liver</tissue>
    </source>
</reference>
<evidence type="ECO:0008006" key="3">
    <source>
        <dbReference type="Google" id="ProtNLM"/>
    </source>
</evidence>
<protein>
    <recommendedName>
        <fullName evidence="3">Reverse transcriptase domain-containing protein</fullName>
    </recommendedName>
</protein>
<dbReference type="AlphaFoldDB" id="A0AAV7P687"/>
<dbReference type="EMBL" id="JANPWB010000011">
    <property type="protein sequence ID" value="KAJ1123818.1"/>
    <property type="molecule type" value="Genomic_DNA"/>
</dbReference>
<dbReference type="PANTHER" id="PTHR21301:SF12">
    <property type="match status" value="1"/>
</dbReference>
<name>A0AAV7P687_PLEWA</name>
<dbReference type="PANTHER" id="PTHR21301">
    <property type="entry name" value="REVERSE TRANSCRIPTASE"/>
    <property type="match status" value="1"/>
</dbReference>
<organism evidence="1 2">
    <name type="scientific">Pleurodeles waltl</name>
    <name type="common">Iberian ribbed newt</name>
    <dbReference type="NCBI Taxonomy" id="8319"/>
    <lineage>
        <taxon>Eukaryota</taxon>
        <taxon>Metazoa</taxon>
        <taxon>Chordata</taxon>
        <taxon>Craniata</taxon>
        <taxon>Vertebrata</taxon>
        <taxon>Euteleostomi</taxon>
        <taxon>Amphibia</taxon>
        <taxon>Batrachia</taxon>
        <taxon>Caudata</taxon>
        <taxon>Salamandroidea</taxon>
        <taxon>Salamandridae</taxon>
        <taxon>Pleurodelinae</taxon>
        <taxon>Pleurodeles</taxon>
    </lineage>
</organism>
<sequence>MYKDECLRLLGNTQHYKRLSRDPTPEIREEIAFLVSRGTKNNKLTKQEAAFLIQTYPKVPLFYILPKVHKGKIPPPGRPIVSGIGSVLEPLSQFCDFVLQPLVKQIPTYLKDTNDVLVLLETMPFDKTTELLITLDVESLYTNIPQEATLEVIFNQLERTRGGSRTPPEFILDLAHLALIRNYFEFEKTFYLQTHWTSMVRSFAPSLACLYVDNFEKQVVLHDDNPFLGQIKLWKHYIDDILLILTGTKSKAQAFAIYIYIQQTLI</sequence>
<evidence type="ECO:0000313" key="2">
    <source>
        <dbReference type="Proteomes" id="UP001066276"/>
    </source>
</evidence>